<dbReference type="PANTHER" id="PTHR43210:SF5">
    <property type="entry name" value="DETHIOBIOTIN SYNTHETASE"/>
    <property type="match status" value="1"/>
</dbReference>
<keyword evidence="2" id="KW-0479">Metal-binding</keyword>
<keyword evidence="2" id="KW-0460">Magnesium</keyword>
<comment type="function">
    <text evidence="2">Catalyzes a mechanistically unusual reaction, the ATP-dependent insertion of CO2 between the N7 and N8 nitrogen atoms of 7,8-diaminopelargonic acid (DAPA, also called 7,8-diammoniononanoate) to form a ureido ring.</text>
</comment>
<feature type="domain" description="Methyltransferase" evidence="3">
    <location>
        <begin position="49"/>
        <end position="141"/>
    </location>
</feature>
<dbReference type="InterPro" id="IPR027417">
    <property type="entry name" value="P-loop_NTPase"/>
</dbReference>
<dbReference type="CDD" id="cd02440">
    <property type="entry name" value="AdoMet_MTases"/>
    <property type="match status" value="1"/>
</dbReference>
<protein>
    <recommendedName>
        <fullName evidence="2">ATP-dependent dethiobiotin synthetase BioD</fullName>
        <ecNumber evidence="2">6.3.3.3</ecNumber>
    </recommendedName>
    <alternativeName>
        <fullName evidence="2">DTB synthetase</fullName>
        <shortName evidence="2">DTBS</shortName>
    </alternativeName>
    <alternativeName>
        <fullName evidence="2">Dethiobiotin synthase</fullName>
    </alternativeName>
</protein>
<comment type="similarity">
    <text evidence="2">Belongs to the dethiobiotin synthetase family.</text>
</comment>
<dbReference type="Proteomes" id="UP000252680">
    <property type="component" value="Unassembled WGS sequence"/>
</dbReference>
<proteinExistence type="inferred from homology"/>
<dbReference type="InterPro" id="IPR004472">
    <property type="entry name" value="DTB_synth_BioD"/>
</dbReference>
<dbReference type="GO" id="GO:0005829">
    <property type="term" value="C:cytosol"/>
    <property type="evidence" value="ECO:0007669"/>
    <property type="project" value="TreeGrafter"/>
</dbReference>
<dbReference type="GO" id="GO:0009102">
    <property type="term" value="P:biotin biosynthetic process"/>
    <property type="evidence" value="ECO:0007669"/>
    <property type="project" value="UniProtKB-UniRule"/>
</dbReference>
<dbReference type="SUPFAM" id="SSF52540">
    <property type="entry name" value="P-loop containing nucleoside triphosphate hydrolases"/>
    <property type="match status" value="1"/>
</dbReference>
<organism evidence="4 5">
    <name type="scientific">Novacetimonas cocois</name>
    <dbReference type="NCBI Taxonomy" id="1747507"/>
    <lineage>
        <taxon>Bacteria</taxon>
        <taxon>Pseudomonadati</taxon>
        <taxon>Pseudomonadota</taxon>
        <taxon>Alphaproteobacteria</taxon>
        <taxon>Acetobacterales</taxon>
        <taxon>Acetobacteraceae</taxon>
        <taxon>Novacetimonas</taxon>
    </lineage>
</organism>
<comment type="catalytic activity">
    <reaction evidence="2">
        <text>(7R,8S)-7,8-diammoniononanoate + CO2 + ATP = (4R,5S)-dethiobiotin + ADP + phosphate + 3 H(+)</text>
        <dbReference type="Rhea" id="RHEA:15805"/>
        <dbReference type="ChEBI" id="CHEBI:15378"/>
        <dbReference type="ChEBI" id="CHEBI:16526"/>
        <dbReference type="ChEBI" id="CHEBI:30616"/>
        <dbReference type="ChEBI" id="CHEBI:43474"/>
        <dbReference type="ChEBI" id="CHEBI:149469"/>
        <dbReference type="ChEBI" id="CHEBI:149473"/>
        <dbReference type="ChEBI" id="CHEBI:456216"/>
        <dbReference type="EC" id="6.3.3.3"/>
    </reaction>
</comment>
<comment type="cofactor">
    <cofactor evidence="2">
        <name>Mg(2+)</name>
        <dbReference type="ChEBI" id="CHEBI:18420"/>
    </cofactor>
</comment>
<evidence type="ECO:0000256" key="1">
    <source>
        <dbReference type="ARBA" id="ARBA00022756"/>
    </source>
</evidence>
<keyword evidence="2" id="KW-0067">ATP-binding</keyword>
<dbReference type="RefSeq" id="WP_113596721.1">
    <property type="nucleotide sequence ID" value="NZ_QEXL01000018.1"/>
</dbReference>
<dbReference type="Gene3D" id="3.40.50.150">
    <property type="entry name" value="Vaccinia Virus protein VP39"/>
    <property type="match status" value="1"/>
</dbReference>
<sequence length="485" mass="52436">MTSIRKHRIARSFNAASGYDSAARVQRIVADRLAQQIASTSARSGPRRILEVGCGTGFLTQRLRALFPTAKIVATDIAPDMIRRARAKLHEGPHLAFHVMDAEKPDLDGPFDLICSSMAMQWFSDRRLAMQTLSSLLAPDGTMAFTTLCSGSFTQWRGYYALLNLECPMPEHPDLQTLEREWPLSGRGTWTCETIVDLPRSALSFVRELRAIGAGTPRPGHTPASLRHVLQAARRDAVFSANYNVAFGMFCRASQSGVFVTGTDTGVGKTVVSAVLARAWHASYWKPLQSGIADEPADTTSVATLAALSPDRLHPPAGVYAASLSPEDAAACEGKVIDPDLIVLPRDESSRPMIVEGAGGVMVPISAGFLMLDLMERLRLPVVLVARSTLGTINHTLLSLAVLRQRDIPVMGVILNGPDNPYARSAIERHGQVRILAEFPTLDVVSSDTVEQLARMVPDWKDACAFSTGGSGPQDTPESQPCLQG</sequence>
<comment type="pathway">
    <text evidence="2">Cofactor biosynthesis; biotin biosynthesis; biotin from 7,8-diaminononanoate: step 1/2.</text>
</comment>
<gene>
    <name evidence="2 4" type="primary">bioD</name>
    <name evidence="4" type="ORF">NJLHNGOC_12855</name>
</gene>
<dbReference type="PANTHER" id="PTHR43210">
    <property type="entry name" value="DETHIOBIOTIN SYNTHETASE"/>
    <property type="match status" value="1"/>
</dbReference>
<dbReference type="SUPFAM" id="SSF53335">
    <property type="entry name" value="S-adenosyl-L-methionine-dependent methyltransferases"/>
    <property type="match status" value="1"/>
</dbReference>
<dbReference type="NCBIfam" id="TIGR00347">
    <property type="entry name" value="bioD"/>
    <property type="match status" value="1"/>
</dbReference>
<accession>A0A365YRL0</accession>
<keyword evidence="1 2" id="KW-0093">Biotin biosynthesis</keyword>
<keyword evidence="5" id="KW-1185">Reference proteome</keyword>
<dbReference type="GO" id="GO:0000287">
    <property type="term" value="F:magnesium ion binding"/>
    <property type="evidence" value="ECO:0007669"/>
    <property type="project" value="UniProtKB-UniRule"/>
</dbReference>
<dbReference type="AlphaFoldDB" id="A0A365YRL0"/>
<comment type="subcellular location">
    <subcellularLocation>
        <location evidence="2">Cytoplasm</location>
    </subcellularLocation>
</comment>
<keyword evidence="2" id="KW-0963">Cytoplasm</keyword>
<dbReference type="GO" id="GO:0005524">
    <property type="term" value="F:ATP binding"/>
    <property type="evidence" value="ECO:0007669"/>
    <property type="project" value="UniProtKB-UniRule"/>
</dbReference>
<dbReference type="EMBL" id="QEXL01000018">
    <property type="protein sequence ID" value="RBM05431.1"/>
    <property type="molecule type" value="Genomic_DNA"/>
</dbReference>
<reference evidence="4 5" key="1">
    <citation type="submission" date="2018-05" db="EMBL/GenBank/DDBJ databases">
        <title>Komagataeibacter cocois sp. nov., for a novel cellulose- producing strain isolated from coconut milk.</title>
        <authorList>
            <person name="Liu L."/>
            <person name="Wang Y."/>
            <person name="Liu S."/>
            <person name="Bi J."/>
            <person name="Chen H."/>
            <person name="Deng J."/>
            <person name="Zhang C."/>
            <person name="Hu Q."/>
            <person name="Li C."/>
        </authorList>
    </citation>
    <scope>NUCLEOTIDE SEQUENCE [LARGE SCALE GENOMIC DNA]</scope>
    <source>
        <strain evidence="4 5">WE7</strain>
    </source>
</reference>
<dbReference type="HAMAP" id="MF_00336">
    <property type="entry name" value="BioD"/>
    <property type="match status" value="1"/>
</dbReference>
<feature type="binding site" evidence="2">
    <location>
        <begin position="356"/>
        <end position="359"/>
    </location>
    <ligand>
        <name>ATP</name>
        <dbReference type="ChEBI" id="CHEBI:30616"/>
    </ligand>
</feature>
<dbReference type="OrthoDB" id="9802097at2"/>
<comment type="caution">
    <text evidence="4">The sequence shown here is derived from an EMBL/GenBank/DDBJ whole genome shotgun (WGS) entry which is preliminary data.</text>
</comment>
<evidence type="ECO:0000256" key="2">
    <source>
        <dbReference type="HAMAP-Rule" id="MF_00336"/>
    </source>
</evidence>
<evidence type="ECO:0000259" key="3">
    <source>
        <dbReference type="Pfam" id="PF13649"/>
    </source>
</evidence>
<feature type="binding site" evidence="2">
    <location>
        <position position="270"/>
    </location>
    <ligand>
        <name>Mg(2+)</name>
        <dbReference type="ChEBI" id="CHEBI:18420"/>
    </ligand>
</feature>
<keyword evidence="2" id="KW-0547">Nucleotide-binding</keyword>
<dbReference type="Pfam" id="PF13649">
    <property type="entry name" value="Methyltransf_25"/>
    <property type="match status" value="1"/>
</dbReference>
<dbReference type="EC" id="6.3.3.3" evidence="2"/>
<comment type="subunit">
    <text evidence="2">Homodimer.</text>
</comment>
<dbReference type="Pfam" id="PF13500">
    <property type="entry name" value="AAA_26"/>
    <property type="match status" value="1"/>
</dbReference>
<comment type="caution">
    <text evidence="2">Lacks conserved residue(s) required for the propagation of feature annotation.</text>
</comment>
<keyword evidence="2" id="KW-0436">Ligase</keyword>
<evidence type="ECO:0000313" key="5">
    <source>
        <dbReference type="Proteomes" id="UP000252680"/>
    </source>
</evidence>
<feature type="binding site" evidence="2">
    <location>
        <position position="290"/>
    </location>
    <ligand>
        <name>substrate</name>
    </ligand>
</feature>
<feature type="active site" evidence="2">
    <location>
        <position position="286"/>
    </location>
</feature>
<feature type="binding site" evidence="2">
    <location>
        <begin position="266"/>
        <end position="271"/>
    </location>
    <ligand>
        <name>ATP</name>
        <dbReference type="ChEBI" id="CHEBI:30616"/>
    </ligand>
</feature>
<evidence type="ECO:0000313" key="4">
    <source>
        <dbReference type="EMBL" id="RBM05431.1"/>
    </source>
</evidence>
<dbReference type="InterPro" id="IPR041698">
    <property type="entry name" value="Methyltransf_25"/>
</dbReference>
<name>A0A365YRL0_9PROT</name>
<dbReference type="Gene3D" id="3.40.50.300">
    <property type="entry name" value="P-loop containing nucleotide triphosphate hydrolases"/>
    <property type="match status" value="1"/>
</dbReference>
<dbReference type="InterPro" id="IPR029063">
    <property type="entry name" value="SAM-dependent_MTases_sf"/>
</dbReference>
<dbReference type="CDD" id="cd03109">
    <property type="entry name" value="DTBS"/>
    <property type="match status" value="1"/>
</dbReference>
<dbReference type="UniPathway" id="UPA00078">
    <property type="reaction ID" value="UER00161"/>
</dbReference>
<dbReference type="GO" id="GO:0004141">
    <property type="term" value="F:dethiobiotin synthase activity"/>
    <property type="evidence" value="ECO:0007669"/>
    <property type="project" value="UniProtKB-UniRule"/>
</dbReference>
<feature type="binding site" evidence="2">
    <location>
        <position position="356"/>
    </location>
    <ligand>
        <name>Mg(2+)</name>
        <dbReference type="ChEBI" id="CHEBI:18420"/>
    </ligand>
</feature>